<dbReference type="Proteomes" id="UP001165082">
    <property type="component" value="Unassembled WGS sequence"/>
</dbReference>
<accession>A0A9W7AQN6</accession>
<dbReference type="EMBL" id="BRXZ01002906">
    <property type="protein sequence ID" value="GMH72639.1"/>
    <property type="molecule type" value="Genomic_DNA"/>
</dbReference>
<evidence type="ECO:0000256" key="1">
    <source>
        <dbReference type="SAM" id="SignalP"/>
    </source>
</evidence>
<organism evidence="2 3">
    <name type="scientific">Triparma retinervis</name>
    <dbReference type="NCBI Taxonomy" id="2557542"/>
    <lineage>
        <taxon>Eukaryota</taxon>
        <taxon>Sar</taxon>
        <taxon>Stramenopiles</taxon>
        <taxon>Ochrophyta</taxon>
        <taxon>Bolidophyceae</taxon>
        <taxon>Parmales</taxon>
        <taxon>Triparmaceae</taxon>
        <taxon>Triparma</taxon>
    </lineage>
</organism>
<protein>
    <submittedName>
        <fullName evidence="2">Uncharacterized protein</fullName>
    </submittedName>
</protein>
<feature type="signal peptide" evidence="1">
    <location>
        <begin position="1"/>
        <end position="21"/>
    </location>
</feature>
<feature type="chain" id="PRO_5040718664" evidence="1">
    <location>
        <begin position="22"/>
        <end position="570"/>
    </location>
</feature>
<evidence type="ECO:0000313" key="3">
    <source>
        <dbReference type="Proteomes" id="UP001165082"/>
    </source>
</evidence>
<dbReference type="OrthoDB" id="197218at2759"/>
<proteinExistence type="predicted"/>
<sequence>MKAGSLSLLLMALLHLPSATATGGTFQHVLDAMQQNASGSNFPLSKIRAMSSCMSSVSRESATNFNLIDAMDLLFEGFVEWGVNNGTDGVEHPQPCNDGSDLWDQPQNYQERFLSPMAKDETLLPGATEVLITQPCNYNSNVAYFSSMLAMCDPDQGKDIWSMSTSTRSLLAASFGSLGSGSAFFHGSGTQLGCRLDNAPIAHIALTSYQQAVSSLAPDEVVANVQPIEKMVNGSKNGTELINEFVNIFAEHNIFEWDQKVLDLNNFFQDDYKLTFAGIVVLNARMELPTRVGDLLLKFLCEAFGFDDYMTDFLLSDFDLRLQQLLKLKPELSQGDKRELLKRGLGVLLKIGYAMAWQEELFVGPWLPSSGANKIGAWLMPFVNALADKMTTYRHSLTVKTGLHVYPDCERCRSQEPHSKWHEESAVGLTDLVYLTDDIDALLRGGTLVDGTLVDGVQDGVNEEVFVGMVESFLAGPEADCMRKGFAKGGLECVADLWGISSTLVDSVAFCEAEGGDMDCLVASINEGGSLLVNKCRKDEFDAANFLSCANSVVGGKASLFAILEFLVLQ</sequence>
<evidence type="ECO:0000313" key="2">
    <source>
        <dbReference type="EMBL" id="GMH72639.1"/>
    </source>
</evidence>
<keyword evidence="1" id="KW-0732">Signal</keyword>
<keyword evidence="3" id="KW-1185">Reference proteome</keyword>
<reference evidence="2" key="1">
    <citation type="submission" date="2022-07" db="EMBL/GenBank/DDBJ databases">
        <title>Genome analysis of Parmales, a sister group of diatoms, reveals the evolutionary specialization of diatoms from phago-mixotrophs to photoautotrophs.</title>
        <authorList>
            <person name="Ban H."/>
            <person name="Sato S."/>
            <person name="Yoshikawa S."/>
            <person name="Kazumasa Y."/>
            <person name="Nakamura Y."/>
            <person name="Ichinomiya M."/>
            <person name="Saitoh K."/>
            <person name="Sato N."/>
            <person name="Blanc-Mathieu R."/>
            <person name="Endo H."/>
            <person name="Kuwata A."/>
            <person name="Ogata H."/>
        </authorList>
    </citation>
    <scope>NUCLEOTIDE SEQUENCE</scope>
</reference>
<dbReference type="AlphaFoldDB" id="A0A9W7AQN6"/>
<comment type="caution">
    <text evidence="2">The sequence shown here is derived from an EMBL/GenBank/DDBJ whole genome shotgun (WGS) entry which is preliminary data.</text>
</comment>
<gene>
    <name evidence="2" type="ORF">TrRE_jg11228</name>
</gene>
<name>A0A9W7AQN6_9STRA</name>